<reference evidence="7 8" key="1">
    <citation type="submission" date="2020-08" db="EMBL/GenBank/DDBJ databases">
        <title>Genomic Encyclopedia of Type Strains, Phase IV (KMG-IV): sequencing the most valuable type-strain genomes for metagenomic binning, comparative biology and taxonomic classification.</title>
        <authorList>
            <person name="Goeker M."/>
        </authorList>
    </citation>
    <scope>NUCLEOTIDE SEQUENCE [LARGE SCALE GENOMIC DNA]</scope>
    <source>
        <strain evidence="7 8">DSM 27165</strain>
    </source>
</reference>
<evidence type="ECO:0000256" key="5">
    <source>
        <dbReference type="ARBA" id="ARBA00023136"/>
    </source>
</evidence>
<sequence>MIKDPQHYALSRIVFYLFIAIIFYLLYEILQPFLVPLCWAGVLAVCVYPLHRKLQARMSAKRAALSTTFLVTLLLVLPALGLTAELVRQAYQGISALQNVLGNGNLPALPHVLSQAWDWAQQHLPVPPMSELKAMLNDGMKKAAGFIAGQTAAVASKSALFLLDLLVTLFALYFCLRDAPRLADYVRRLMPFSVERRDRLLSQTRNLIHASVTSSLLVALAQGVLGGTIFFALGIHGALFWGMVMTFLALLPAIGTALVWLPTALWLIATGDLVSGLVLLGLGFGVIGMIDNLLRPILMSGHSEMNELLMFISILGGIAVFGFLGVVLGPVMMATALSLTEAYLEDDEKHREETAPSTDQDVG</sequence>
<dbReference type="PANTHER" id="PTHR21716:SF4">
    <property type="entry name" value="TRANSMEMBRANE PROTEIN 245"/>
    <property type="match status" value="1"/>
</dbReference>
<name>A0A840MM19_9PROT</name>
<evidence type="ECO:0000256" key="3">
    <source>
        <dbReference type="ARBA" id="ARBA00022692"/>
    </source>
</evidence>
<feature type="transmembrane region" description="Helical" evidence="6">
    <location>
        <begin position="273"/>
        <end position="290"/>
    </location>
</feature>
<accession>A0A840MM19</accession>
<dbReference type="Pfam" id="PF01594">
    <property type="entry name" value="AI-2E_transport"/>
    <property type="match status" value="1"/>
</dbReference>
<evidence type="ECO:0000256" key="6">
    <source>
        <dbReference type="SAM" id="Phobius"/>
    </source>
</evidence>
<dbReference type="EMBL" id="JACHHY010000009">
    <property type="protein sequence ID" value="MBB5018525.1"/>
    <property type="molecule type" value="Genomic_DNA"/>
</dbReference>
<evidence type="ECO:0000313" key="7">
    <source>
        <dbReference type="EMBL" id="MBB5018525.1"/>
    </source>
</evidence>
<keyword evidence="3 6" id="KW-0812">Transmembrane</keyword>
<comment type="similarity">
    <text evidence="2">Belongs to the autoinducer-2 exporter (AI-2E) (TC 2.A.86) family.</text>
</comment>
<gene>
    <name evidence="7" type="ORF">HNQ59_001814</name>
</gene>
<proteinExistence type="inferred from homology"/>
<protein>
    <submittedName>
        <fullName evidence="7">Putative PurR-regulated permease PerM</fullName>
    </submittedName>
</protein>
<evidence type="ECO:0000256" key="4">
    <source>
        <dbReference type="ARBA" id="ARBA00022989"/>
    </source>
</evidence>
<feature type="transmembrane region" description="Helical" evidence="6">
    <location>
        <begin position="9"/>
        <end position="27"/>
    </location>
</feature>
<feature type="transmembrane region" description="Helical" evidence="6">
    <location>
        <begin position="310"/>
        <end position="331"/>
    </location>
</feature>
<evidence type="ECO:0000313" key="8">
    <source>
        <dbReference type="Proteomes" id="UP000575898"/>
    </source>
</evidence>
<keyword evidence="4 6" id="KW-1133">Transmembrane helix</keyword>
<keyword evidence="5 6" id="KW-0472">Membrane</keyword>
<feature type="transmembrane region" description="Helical" evidence="6">
    <location>
        <begin position="159"/>
        <end position="176"/>
    </location>
</feature>
<evidence type="ECO:0000256" key="2">
    <source>
        <dbReference type="ARBA" id="ARBA00009773"/>
    </source>
</evidence>
<feature type="transmembrane region" description="Helical" evidence="6">
    <location>
        <begin position="239"/>
        <end position="261"/>
    </location>
</feature>
<dbReference type="PANTHER" id="PTHR21716">
    <property type="entry name" value="TRANSMEMBRANE PROTEIN"/>
    <property type="match status" value="1"/>
</dbReference>
<feature type="transmembrane region" description="Helical" evidence="6">
    <location>
        <begin position="33"/>
        <end position="51"/>
    </location>
</feature>
<feature type="transmembrane region" description="Helical" evidence="6">
    <location>
        <begin position="207"/>
        <end position="233"/>
    </location>
</feature>
<dbReference type="Proteomes" id="UP000575898">
    <property type="component" value="Unassembled WGS sequence"/>
</dbReference>
<keyword evidence="8" id="KW-1185">Reference proteome</keyword>
<comment type="subcellular location">
    <subcellularLocation>
        <location evidence="1">Membrane</location>
        <topology evidence="1">Multi-pass membrane protein</topology>
    </subcellularLocation>
</comment>
<dbReference type="RefSeq" id="WP_184037934.1">
    <property type="nucleotide sequence ID" value="NZ_JACHHY010000009.1"/>
</dbReference>
<comment type="caution">
    <text evidence="7">The sequence shown here is derived from an EMBL/GenBank/DDBJ whole genome shotgun (WGS) entry which is preliminary data.</text>
</comment>
<organism evidence="7 8">
    <name type="scientific">Chitinivorax tropicus</name>
    <dbReference type="NCBI Taxonomy" id="714531"/>
    <lineage>
        <taxon>Bacteria</taxon>
        <taxon>Pseudomonadati</taxon>
        <taxon>Pseudomonadota</taxon>
        <taxon>Betaproteobacteria</taxon>
        <taxon>Chitinivorax</taxon>
    </lineage>
</organism>
<evidence type="ECO:0000256" key="1">
    <source>
        <dbReference type="ARBA" id="ARBA00004141"/>
    </source>
</evidence>
<dbReference type="GO" id="GO:0016020">
    <property type="term" value="C:membrane"/>
    <property type="evidence" value="ECO:0007669"/>
    <property type="project" value="UniProtKB-SubCell"/>
</dbReference>
<dbReference type="InterPro" id="IPR002549">
    <property type="entry name" value="AI-2E-like"/>
</dbReference>
<dbReference type="AlphaFoldDB" id="A0A840MM19"/>
<feature type="transmembrane region" description="Helical" evidence="6">
    <location>
        <begin position="63"/>
        <end position="82"/>
    </location>
</feature>